<feature type="non-terminal residue" evidence="2">
    <location>
        <position position="1"/>
    </location>
</feature>
<comment type="caution">
    <text evidence="2">The sequence shown here is derived from an EMBL/GenBank/DDBJ whole genome shotgun (WGS) entry which is preliminary data.</text>
</comment>
<feature type="compositionally biased region" description="Low complexity" evidence="1">
    <location>
        <begin position="18"/>
        <end position="30"/>
    </location>
</feature>
<protein>
    <submittedName>
        <fullName evidence="2">Uncharacterized protein</fullName>
    </submittedName>
</protein>
<reference evidence="2" key="1">
    <citation type="journal article" date="2019" name="Sci. Rep.">
        <title>Draft genome of Tanacetum cinerariifolium, the natural source of mosquito coil.</title>
        <authorList>
            <person name="Yamashiro T."/>
            <person name="Shiraishi A."/>
            <person name="Satake H."/>
            <person name="Nakayama K."/>
        </authorList>
    </citation>
    <scope>NUCLEOTIDE SEQUENCE</scope>
</reference>
<gene>
    <name evidence="2" type="ORF">Tci_931573</name>
</gene>
<organism evidence="2">
    <name type="scientific">Tanacetum cinerariifolium</name>
    <name type="common">Dalmatian daisy</name>
    <name type="synonym">Chrysanthemum cinerariifolium</name>
    <dbReference type="NCBI Taxonomy" id="118510"/>
    <lineage>
        <taxon>Eukaryota</taxon>
        <taxon>Viridiplantae</taxon>
        <taxon>Streptophyta</taxon>
        <taxon>Embryophyta</taxon>
        <taxon>Tracheophyta</taxon>
        <taxon>Spermatophyta</taxon>
        <taxon>Magnoliopsida</taxon>
        <taxon>eudicotyledons</taxon>
        <taxon>Gunneridae</taxon>
        <taxon>Pentapetalae</taxon>
        <taxon>asterids</taxon>
        <taxon>campanulids</taxon>
        <taxon>Asterales</taxon>
        <taxon>Asteraceae</taxon>
        <taxon>Asteroideae</taxon>
        <taxon>Anthemideae</taxon>
        <taxon>Anthemidinae</taxon>
        <taxon>Tanacetum</taxon>
    </lineage>
</organism>
<dbReference type="EMBL" id="BKCJ011867147">
    <property type="protein sequence ID" value="GFD59604.1"/>
    <property type="molecule type" value="Genomic_DNA"/>
</dbReference>
<accession>A0A699XUE5</accession>
<dbReference type="AlphaFoldDB" id="A0A699XUE5"/>
<proteinExistence type="predicted"/>
<feature type="region of interest" description="Disordered" evidence="1">
    <location>
        <begin position="1"/>
        <end position="30"/>
    </location>
</feature>
<sequence length="44" mass="4929">NNDRHGSDMRGGNDNHRGNNNNNNNCSSSNNMLNFNIYAVVIYS</sequence>
<evidence type="ECO:0000256" key="1">
    <source>
        <dbReference type="SAM" id="MobiDB-lite"/>
    </source>
</evidence>
<feature type="compositionally biased region" description="Basic and acidic residues" evidence="1">
    <location>
        <begin position="1"/>
        <end position="17"/>
    </location>
</feature>
<name>A0A699XUE5_TANCI</name>
<evidence type="ECO:0000313" key="2">
    <source>
        <dbReference type="EMBL" id="GFD59604.1"/>
    </source>
</evidence>